<dbReference type="Gene3D" id="2.150.10.10">
    <property type="entry name" value="Serralysin-like metalloprotease, C-terminal"/>
    <property type="match status" value="6"/>
</dbReference>
<keyword evidence="7" id="KW-0843">Virulence</keyword>
<sequence length="1496" mass="160406">MTMTNREESGNDETLANIAALSAISKTAILGGLDEYEKTYQRATAAGVGRHEAQVQALASMHEAQERLFLERAAQAAQSGNPTLANLLADSALQARTEAHLLSTSAENAKETLELYALTRHSEWSRLAGASDTLKFLRKYGGPMGDVADLSLALVNGSDGDVAKAVTGIVFGFTVSSLARAIVVAGVSATPVGAAALAITVIGTITMEFFVTSEEWGKLAEPFKDAIAGVRGSMSDIWQAFVRFASGAGEDISRLVNDKFLAALNLIRRIDPLVLDLDGDGIETLGADAGVLFDFDGDGVKTGTGWIKGDDGFLVLDRNGNGRIDSGAELFGVDTVKRDGKKARNGFDALADLDSNGDGVFDANDEMFSHVRVWQDLNKDGVAQANEMKSLSEHGIRAIVLKSKEANEDSNGNLISATGTFIRDDGTEGEVNGNQSLAADVDLESNPFYSEHTDPVELDDGARQLPNLQGSGMVRELREAAMLSPELRSLLEAYATSESHREQRDLVDRLISAWAATGEGYRPFEQRIDGLDRDGVDFRFAFSWETSGKQPTEAQKLFRDRLARLNVLESFNGQPFLEFTIESMSATSARVKVRMGANTTTRTVAIKNGVVVLTESDLPISNDALSLLDASYRELLGSVQSGLLLQTRLKSYADVVDITLDGDVIAPDFERVFQRLTEVSASDPVRGILDGMDLLRSLKSFDTGKLASLIESWAGAISPDQRTRIDVELQGEGRVIFGTASSSSVNAGDGGDLVFGLGGNDKLYGQSGDDFLWGQDGNDSLYGGDGNDVLIGGSGDDRLEGGAGSDTYLFGRGDGWDTIYNSDRSANRWDVLQFLEGITPEDVYVRRGTYNDLLIYIRDTKEGVTISDYFYNEASRLDDIRFADGTSWSAEQIKAMVLASSDGNDTLRGYASDDEITSGLGNDTLHGNGGNDRLEGGDGDDKLYGDDGNDVLIGGSGNDSLRGGAGSDTYLFGRGDGWDTIYNSDGSVGRRDVLQFLEGITPEDVYVRRGTYNDLLIYIRDTKEGVTISDYFYNEASRLDDIRFADGTSWSAEQIKAMVLASSDGNDTLRGYASDDEITGGLGNDTLHGNGGNDRLEGGDGDDKLYGDDGNDVLIGGSGNDSLRGGAGSDTYLFGRGDGWDTIYNSDGSVGRRDVLQFLEGITPEDVYVRRGTYNDLLIYIRDTKEGVTISDYFYNEASRLDDIRFADGTSWSAEQIKAMVLAPSDGNDTLRGYASDDEITGGLGNDTLHGNGGNDRLEGGVGDDKLYGDDGNDVLIGGSGNDSLQGGAGSDTYLFGRGDGWDTIYNSDRSANRWDVLQFLDGITPEDVYARRGTYNDLLLYIRDTKEGVTISDYFYNEASRLDDIRFADGTSWSAEQIKAMVLAPSDGNDTLRGYASDDEIAGGLGNDALHGNGGNDRLEGDEGNDKLYVGDGNDVPIGGTASLQASKSPGAWSIEHDLNALISAMAGTGSPGDMASAVMPPPQQIQPNWSSMAV</sequence>
<dbReference type="InterPro" id="IPR011049">
    <property type="entry name" value="Serralysin-like_metalloprot_C"/>
</dbReference>
<feature type="region of interest" description="Disordered" evidence="9">
    <location>
        <begin position="1474"/>
        <end position="1496"/>
    </location>
</feature>
<feature type="domain" description="Haemolysin-type calcium binding-related" evidence="10">
    <location>
        <begin position="1014"/>
        <end position="1054"/>
    </location>
</feature>
<dbReference type="Pfam" id="PF00353">
    <property type="entry name" value="HemolysinCabind"/>
    <property type="match status" value="9"/>
</dbReference>
<evidence type="ECO:0000256" key="9">
    <source>
        <dbReference type="SAM" id="MobiDB-lite"/>
    </source>
</evidence>
<dbReference type="PRINTS" id="PR01488">
    <property type="entry name" value="RTXTOXINA"/>
</dbReference>
<feature type="region of interest" description="Disordered" evidence="9">
    <location>
        <begin position="918"/>
        <end position="940"/>
    </location>
</feature>
<gene>
    <name evidence="11" type="ORF">IM816_16360</name>
</gene>
<dbReference type="Proteomes" id="UP001056681">
    <property type="component" value="Chromosome"/>
</dbReference>
<comment type="subcellular location">
    <subcellularLocation>
        <location evidence="1">Membrane</location>
    </subcellularLocation>
    <subcellularLocation>
        <location evidence="2">Secreted</location>
    </subcellularLocation>
</comment>
<dbReference type="InterPro" id="IPR001343">
    <property type="entry name" value="Hemolysn_Ca-bd"/>
</dbReference>
<keyword evidence="12" id="KW-1185">Reference proteome</keyword>
<dbReference type="RefSeq" id="WP_250338899.1">
    <property type="nucleotide sequence ID" value="NZ_CP063231.1"/>
</dbReference>
<evidence type="ECO:0000259" key="10">
    <source>
        <dbReference type="Pfam" id="PF06594"/>
    </source>
</evidence>
<dbReference type="InterPro" id="IPR010566">
    <property type="entry name" value="Haemolys_ca-bd"/>
</dbReference>
<dbReference type="PANTHER" id="PTHR38340">
    <property type="entry name" value="S-LAYER PROTEIN"/>
    <property type="match status" value="1"/>
</dbReference>
<evidence type="ECO:0000256" key="8">
    <source>
        <dbReference type="ARBA" id="ARBA00023136"/>
    </source>
</evidence>
<dbReference type="EMBL" id="CP063231">
    <property type="protein sequence ID" value="URL58152.1"/>
    <property type="molecule type" value="Genomic_DNA"/>
</dbReference>
<keyword evidence="8" id="KW-0472">Membrane</keyword>
<reference evidence="11" key="1">
    <citation type="submission" date="2020-10" db="EMBL/GenBank/DDBJ databases">
        <title>Whole-genome sequence of Luteibacter sp. EIF3.</title>
        <authorList>
            <person name="Friedrich I."/>
            <person name="Hertel R."/>
            <person name="Daniel R."/>
        </authorList>
    </citation>
    <scope>NUCLEOTIDE SEQUENCE</scope>
    <source>
        <strain evidence="11">EIF3</strain>
    </source>
</reference>
<feature type="region of interest" description="Disordered" evidence="9">
    <location>
        <begin position="1080"/>
        <end position="1102"/>
    </location>
</feature>
<evidence type="ECO:0000256" key="5">
    <source>
        <dbReference type="ARBA" id="ARBA00022737"/>
    </source>
</evidence>
<evidence type="ECO:0000256" key="2">
    <source>
        <dbReference type="ARBA" id="ARBA00004613"/>
    </source>
</evidence>
<evidence type="ECO:0000256" key="7">
    <source>
        <dbReference type="ARBA" id="ARBA00023026"/>
    </source>
</evidence>
<evidence type="ECO:0000256" key="3">
    <source>
        <dbReference type="ARBA" id="ARBA00022525"/>
    </source>
</evidence>
<keyword evidence="4" id="KW-0800">Toxin</keyword>
<keyword evidence="5" id="KW-0677">Repeat</keyword>
<proteinExistence type="predicted"/>
<dbReference type="PANTHER" id="PTHR38340:SF1">
    <property type="entry name" value="S-LAYER PROTEIN"/>
    <property type="match status" value="1"/>
</dbReference>
<feature type="compositionally biased region" description="Basic and acidic residues" evidence="9">
    <location>
        <begin position="1418"/>
        <end position="1427"/>
    </location>
</feature>
<dbReference type="SUPFAM" id="SSF51120">
    <property type="entry name" value="beta-Roll"/>
    <property type="match status" value="5"/>
</dbReference>
<feature type="domain" description="Haemolysin-type calcium binding-related" evidence="10">
    <location>
        <begin position="852"/>
        <end position="892"/>
    </location>
</feature>
<feature type="domain" description="Haemolysin-type calcium binding-related" evidence="10">
    <location>
        <begin position="1338"/>
        <end position="1378"/>
    </location>
</feature>
<dbReference type="InterPro" id="IPR050557">
    <property type="entry name" value="RTX_toxin/Mannuronan_C5-epim"/>
</dbReference>
<name>A0ABY4T248_9GAMM</name>
<evidence type="ECO:0000256" key="6">
    <source>
        <dbReference type="ARBA" id="ARBA00022837"/>
    </source>
</evidence>
<dbReference type="PRINTS" id="PR00313">
    <property type="entry name" value="CABNDNGRPT"/>
</dbReference>
<organism evidence="11 12">
    <name type="scientific">Luteibacter flocculans</name>
    <dbReference type="NCBI Taxonomy" id="2780091"/>
    <lineage>
        <taxon>Bacteria</taxon>
        <taxon>Pseudomonadati</taxon>
        <taxon>Pseudomonadota</taxon>
        <taxon>Gammaproteobacteria</taxon>
        <taxon>Lysobacterales</taxon>
        <taxon>Rhodanobacteraceae</taxon>
        <taxon>Luteibacter</taxon>
    </lineage>
</organism>
<evidence type="ECO:0000256" key="4">
    <source>
        <dbReference type="ARBA" id="ARBA00022656"/>
    </source>
</evidence>
<dbReference type="Pfam" id="PF06594">
    <property type="entry name" value="HCBP_related"/>
    <property type="match status" value="4"/>
</dbReference>
<dbReference type="InterPro" id="IPR018511">
    <property type="entry name" value="Hemolysin-typ_Ca-bd_CS"/>
</dbReference>
<evidence type="ECO:0000256" key="1">
    <source>
        <dbReference type="ARBA" id="ARBA00004370"/>
    </source>
</evidence>
<feature type="region of interest" description="Disordered" evidence="9">
    <location>
        <begin position="1407"/>
        <end position="1431"/>
    </location>
</feature>
<protein>
    <recommendedName>
        <fullName evidence="10">Haemolysin-type calcium binding-related domain-containing protein</fullName>
    </recommendedName>
</protein>
<keyword evidence="6" id="KW-0106">Calcium</keyword>
<feature type="compositionally biased region" description="Polar residues" evidence="9">
    <location>
        <begin position="1487"/>
        <end position="1496"/>
    </location>
</feature>
<dbReference type="PROSITE" id="PS00330">
    <property type="entry name" value="HEMOLYSIN_CALCIUM"/>
    <property type="match status" value="9"/>
</dbReference>
<accession>A0ABY4T248</accession>
<evidence type="ECO:0000313" key="12">
    <source>
        <dbReference type="Proteomes" id="UP001056681"/>
    </source>
</evidence>
<keyword evidence="3" id="KW-0964">Secreted</keyword>
<feature type="domain" description="Haemolysin-type calcium binding-related" evidence="10">
    <location>
        <begin position="1176"/>
        <end position="1216"/>
    </location>
</feature>
<evidence type="ECO:0000313" key="11">
    <source>
        <dbReference type="EMBL" id="URL58152.1"/>
    </source>
</evidence>
<dbReference type="InterPro" id="IPR003995">
    <property type="entry name" value="RTX_toxin_determinant-A"/>
</dbReference>